<feature type="region of interest" description="Disordered" evidence="1">
    <location>
        <begin position="1"/>
        <end position="21"/>
    </location>
</feature>
<comment type="caution">
    <text evidence="2">The sequence shown here is derived from an EMBL/GenBank/DDBJ whole genome shotgun (WGS) entry which is preliminary data.</text>
</comment>
<reference evidence="3" key="1">
    <citation type="journal article" date="2015" name="PLoS Genet.">
        <title>The dynamic genome and transcriptome of the human fungal pathogen Blastomyces and close relative Emmonsia.</title>
        <authorList>
            <person name="Munoz J.F."/>
            <person name="Gauthier G.M."/>
            <person name="Desjardins C.A."/>
            <person name="Gallo J.E."/>
            <person name="Holder J."/>
            <person name="Sullivan T.D."/>
            <person name="Marty A.J."/>
            <person name="Carmen J.C."/>
            <person name="Chen Z."/>
            <person name="Ding L."/>
            <person name="Gujja S."/>
            <person name="Magrini V."/>
            <person name="Misas E."/>
            <person name="Mitreva M."/>
            <person name="Priest M."/>
            <person name="Saif S."/>
            <person name="Whiston E.A."/>
            <person name="Young S."/>
            <person name="Zeng Q."/>
            <person name="Goldman W.E."/>
            <person name="Mardis E.R."/>
            <person name="Taylor J.W."/>
            <person name="McEwen J.G."/>
            <person name="Clay O.K."/>
            <person name="Klein B.S."/>
            <person name="Cuomo C.A."/>
        </authorList>
    </citation>
    <scope>NUCLEOTIDE SEQUENCE [LARGE SCALE GENOMIC DNA]</scope>
    <source>
        <strain evidence="3">UAMH 139</strain>
    </source>
</reference>
<name>A0A0H1B7R1_9EURO</name>
<evidence type="ECO:0000313" key="3">
    <source>
        <dbReference type="Proteomes" id="UP000053573"/>
    </source>
</evidence>
<dbReference type="EMBL" id="LDEV01002828">
    <property type="protein sequence ID" value="KLJ07420.1"/>
    <property type="molecule type" value="Genomic_DNA"/>
</dbReference>
<evidence type="ECO:0000313" key="2">
    <source>
        <dbReference type="EMBL" id="KLJ07420.1"/>
    </source>
</evidence>
<keyword evidence="3" id="KW-1185">Reference proteome</keyword>
<gene>
    <name evidence="2" type="ORF">EMPG_17100</name>
</gene>
<dbReference type="AlphaFoldDB" id="A0A0H1B7R1"/>
<proteinExistence type="predicted"/>
<sequence>MTRRTLLSSQTPARRQWTTKLSPRKAWPSIATMPVPLKRLIQRKSVWSASWIIESCQCWSPCTSSTTSTATRLPRHAWTTSKRNWAWRANTNSTPPFPSSSSATCSCRFPAIC</sequence>
<dbReference type="Proteomes" id="UP000053573">
    <property type="component" value="Unassembled WGS sequence"/>
</dbReference>
<accession>A0A0H1B7R1</accession>
<evidence type="ECO:0000256" key="1">
    <source>
        <dbReference type="SAM" id="MobiDB-lite"/>
    </source>
</evidence>
<organism evidence="2 3">
    <name type="scientific">Blastomyces silverae</name>
    <dbReference type="NCBI Taxonomy" id="2060906"/>
    <lineage>
        <taxon>Eukaryota</taxon>
        <taxon>Fungi</taxon>
        <taxon>Dikarya</taxon>
        <taxon>Ascomycota</taxon>
        <taxon>Pezizomycotina</taxon>
        <taxon>Eurotiomycetes</taxon>
        <taxon>Eurotiomycetidae</taxon>
        <taxon>Onygenales</taxon>
        <taxon>Ajellomycetaceae</taxon>
        <taxon>Blastomyces</taxon>
    </lineage>
</organism>
<protein>
    <submittedName>
        <fullName evidence="2">Uncharacterized protein</fullName>
    </submittedName>
</protein>